<feature type="domain" description="SUF system FeS cluster assembly SufBD core" evidence="2">
    <location>
        <begin position="215"/>
        <end position="457"/>
    </location>
</feature>
<evidence type="ECO:0000259" key="3">
    <source>
        <dbReference type="Pfam" id="PF19295"/>
    </source>
</evidence>
<sequence>MTEKSNKILDNNVTRLVNKPYKYGFSTDIATDTIEKGLNENIVRLISEKKNEPAFLLNFRLRAFRQWKTLQSPTWAQLKIPKIDFQDVSYYSAPKLKKKLNSLDEVDPELLETFEKLGISLTEQKRLTNVAVDVVFDSVSIGTTFKDELAEYGVIFCSISEAVQEYPDLLEKYLGSVVPIGDNYFTALNSAVFTDGSFCFIPKNVKCPLDLSTYFRINDQQSGQFERTLIVAEENSYVSYLEGCTAPQYDENQLHAAVVELIALENAEIKYSTVQNWYAGNEEGKGGIYNFVTKRGLCSGKNSKISWTQVETGSSITWKYPSCTLIGNNSTGEFYSVALTNNYQQADTGSKMNHIGKNTRSRIVSKGISAGNSKNSYRGLVNINQKAFGSRNYSQCDSLLIGNNSNANTFPFISVQNSTTKVEHEASTSKIGEEQIFYFLQRGISIEKAVELIISGFCKDVFTELPMEFAAEADRLLSLKLEGSVG</sequence>
<dbReference type="AlphaFoldDB" id="A0A0K2RW71"/>
<dbReference type="InterPro" id="IPR045595">
    <property type="entry name" value="SufBD_N"/>
</dbReference>
<comment type="similarity">
    <text evidence="1">Belongs to the iron-sulfur cluster assembly SufBD family.</text>
</comment>
<dbReference type="Pfam" id="PF19295">
    <property type="entry name" value="SufBD_N"/>
    <property type="match status" value="1"/>
</dbReference>
<evidence type="ECO:0000256" key="1">
    <source>
        <dbReference type="ARBA" id="ARBA00043967"/>
    </source>
</evidence>
<dbReference type="RefSeq" id="YP_009163610.1">
    <property type="nucleotide sequence ID" value="NC_027746.1"/>
</dbReference>
<dbReference type="InterPro" id="IPR000825">
    <property type="entry name" value="SUF_FeS_clus_asmbl_SufBD_core"/>
</dbReference>
<geneLocation type="chloroplast" evidence="4"/>
<accession>A0A0K2RW71</accession>
<dbReference type="PANTHER" id="PTHR30508:SF1">
    <property type="entry name" value="UPF0051 PROTEIN ABCI8, CHLOROPLASTIC-RELATED"/>
    <property type="match status" value="1"/>
</dbReference>
<dbReference type="GO" id="GO:0016226">
    <property type="term" value="P:iron-sulfur cluster assembly"/>
    <property type="evidence" value="ECO:0007669"/>
    <property type="project" value="InterPro"/>
</dbReference>
<keyword evidence="4" id="KW-0934">Plastid</keyword>
<dbReference type="Pfam" id="PF01458">
    <property type="entry name" value="SUFBD_core"/>
    <property type="match status" value="1"/>
</dbReference>
<evidence type="ECO:0000259" key="2">
    <source>
        <dbReference type="Pfam" id="PF01458"/>
    </source>
</evidence>
<reference evidence="4" key="1">
    <citation type="journal article" date="2016" name="Curr. Genet.">
        <title>Sequencing and analysis of the complete organellar genomes of Parmales, a closely related group to Bacillariophyta (diatoms).</title>
        <authorList>
            <person name="Tajima N."/>
            <person name="Saitoh K."/>
            <person name="Sato S."/>
            <person name="Maruyama F."/>
            <person name="Ichinomiya M."/>
            <person name="Yoshikawa S."/>
            <person name="Kurokawa K."/>
            <person name="Ohta H."/>
            <person name="Tabata S."/>
            <person name="Kuwata A."/>
            <person name="Sato N."/>
        </authorList>
    </citation>
    <scope>NUCLEOTIDE SEQUENCE</scope>
</reference>
<dbReference type="PANTHER" id="PTHR30508">
    <property type="entry name" value="FES CLUSTER ASSEMBLY PROTEIN SUF"/>
    <property type="match status" value="1"/>
</dbReference>
<evidence type="ECO:0000313" key="4">
    <source>
        <dbReference type="EMBL" id="BAS19064.1"/>
    </source>
</evidence>
<dbReference type="InterPro" id="IPR037284">
    <property type="entry name" value="SUF_FeS_clus_asmbl_SufBD_sf"/>
</dbReference>
<dbReference type="GeneID" id="25398299"/>
<dbReference type="NCBIfam" id="NF008773">
    <property type="entry name" value="PRK11814.1"/>
    <property type="match status" value="1"/>
</dbReference>
<name>A0A0K2RW71_9STRA</name>
<keyword evidence="4" id="KW-0150">Chloroplast</keyword>
<gene>
    <name evidence="4" type="primary">sufB</name>
</gene>
<dbReference type="SUPFAM" id="SSF101960">
    <property type="entry name" value="Stabilizer of iron transporter SufD"/>
    <property type="match status" value="1"/>
</dbReference>
<proteinExistence type="inferred from homology"/>
<dbReference type="InterPro" id="IPR010231">
    <property type="entry name" value="SUF_FeS_clus_asmbl_SufB"/>
</dbReference>
<dbReference type="NCBIfam" id="TIGR01980">
    <property type="entry name" value="sufB"/>
    <property type="match status" value="1"/>
</dbReference>
<protein>
    <submittedName>
        <fullName evidence="4">ABC transporter subunit</fullName>
    </submittedName>
</protein>
<organism evidence="4">
    <name type="scientific">Triparma laevis</name>
    <dbReference type="NCBI Taxonomy" id="1534972"/>
    <lineage>
        <taxon>Eukaryota</taxon>
        <taxon>Sar</taxon>
        <taxon>Stramenopiles</taxon>
        <taxon>Ochrophyta</taxon>
        <taxon>Bolidophyceae</taxon>
        <taxon>Parmales</taxon>
        <taxon>Triparmaceae</taxon>
        <taxon>Triparma</taxon>
    </lineage>
</organism>
<feature type="domain" description="SUF system FeS cluster assembly SufBD N-terminal" evidence="3">
    <location>
        <begin position="127"/>
        <end position="207"/>
    </location>
</feature>
<dbReference type="EMBL" id="AP014625">
    <property type="protein sequence ID" value="BAS19064.1"/>
    <property type="molecule type" value="Genomic_DNA"/>
</dbReference>
<dbReference type="InterPro" id="IPR055346">
    <property type="entry name" value="Fe-S_cluster_assembly_SufBD"/>
</dbReference>